<sequence>MAQHNQNKQSTLFENIERVNGNEMIERLGNQKTNFNKKYRSGNLPKAEYIFSRNNLTIISFNGLDYYVKNNRVVGIQGLELSDEVLNQITEKLVTLDSVQHSNSEKANFEYYNANVDIQKIRNIDRQFMASLKMLASTTRDIAALTKTENPSLNVENNIAKMRLPNVDKAYENQISQTLVQLNK</sequence>
<gene>
    <name evidence="1" type="ORF">DRW42_07595</name>
</gene>
<proteinExistence type="predicted"/>
<dbReference type="AlphaFoldDB" id="A0A366L6G4"/>
<evidence type="ECO:0000313" key="1">
    <source>
        <dbReference type="EMBL" id="RBQ09053.1"/>
    </source>
</evidence>
<dbReference type="EMBL" id="QNQU01000005">
    <property type="protein sequence ID" value="RBQ09053.1"/>
    <property type="molecule type" value="Genomic_DNA"/>
</dbReference>
<keyword evidence="2" id="KW-1185">Reference proteome</keyword>
<dbReference type="Proteomes" id="UP000252081">
    <property type="component" value="Unassembled WGS sequence"/>
</dbReference>
<accession>A0A366L6G4</accession>
<name>A0A366L6G4_9SPHI</name>
<reference evidence="1 2" key="1">
    <citation type="submission" date="2018-07" db="EMBL/GenBank/DDBJ databases">
        <title>A draft genome of a endophytic bacteria, a new species of Pedobacter.</title>
        <authorList>
            <person name="Zhang Z.D."/>
            <person name="Chen Z.J."/>
        </authorList>
    </citation>
    <scope>NUCLEOTIDE SEQUENCE [LARGE SCALE GENOMIC DNA]</scope>
    <source>
        <strain evidence="1 2">RS10</strain>
    </source>
</reference>
<organism evidence="1 2">
    <name type="scientific">Pedobacter miscanthi</name>
    <dbReference type="NCBI Taxonomy" id="2259170"/>
    <lineage>
        <taxon>Bacteria</taxon>
        <taxon>Pseudomonadati</taxon>
        <taxon>Bacteroidota</taxon>
        <taxon>Sphingobacteriia</taxon>
        <taxon>Sphingobacteriales</taxon>
        <taxon>Sphingobacteriaceae</taxon>
        <taxon>Pedobacter</taxon>
    </lineage>
</organism>
<comment type="caution">
    <text evidence="1">The sequence shown here is derived from an EMBL/GenBank/DDBJ whole genome shotgun (WGS) entry which is preliminary data.</text>
</comment>
<protein>
    <submittedName>
        <fullName evidence="1">Uncharacterized protein</fullName>
    </submittedName>
</protein>
<evidence type="ECO:0000313" key="2">
    <source>
        <dbReference type="Proteomes" id="UP000252081"/>
    </source>
</evidence>